<dbReference type="UniPathway" id="UPA00275">
    <property type="reaction ID" value="UER00401"/>
</dbReference>
<dbReference type="Pfam" id="PF01872">
    <property type="entry name" value="RibD_C"/>
    <property type="match status" value="1"/>
</dbReference>
<evidence type="ECO:0000256" key="1">
    <source>
        <dbReference type="ARBA" id="ARBA00002151"/>
    </source>
</evidence>
<dbReference type="InterPro" id="IPR016192">
    <property type="entry name" value="APOBEC/CMP_deaminase_Zn-bd"/>
</dbReference>
<dbReference type="InterPro" id="IPR002125">
    <property type="entry name" value="CMP_dCMP_dom"/>
</dbReference>
<feature type="binding site" evidence="15">
    <location>
        <position position="305"/>
    </location>
    <ligand>
        <name>substrate</name>
    </ligand>
</feature>
<evidence type="ECO:0000256" key="3">
    <source>
        <dbReference type="ARBA" id="ARBA00004910"/>
    </source>
</evidence>
<dbReference type="InterPro" id="IPR050765">
    <property type="entry name" value="Riboflavin_Biosynth_HTPR"/>
</dbReference>
<comment type="cofactor">
    <cofactor evidence="13 16">
        <name>Zn(2+)</name>
        <dbReference type="ChEBI" id="CHEBI:29105"/>
    </cofactor>
    <text evidence="13 16">Binds 1 zinc ion.</text>
</comment>
<dbReference type="EC" id="1.1.1.193" evidence="13"/>
<feature type="binding site" evidence="15">
    <location>
        <position position="204"/>
    </location>
    <ligand>
        <name>NADP(+)</name>
        <dbReference type="ChEBI" id="CHEBI:58349"/>
    </ligand>
</feature>
<protein>
    <recommendedName>
        <fullName evidence="13">Riboflavin biosynthesis protein RibD</fullName>
    </recommendedName>
    <domain>
        <recommendedName>
            <fullName evidence="13">Diaminohydroxyphosphoribosylaminopyrimidine deaminase</fullName>
            <shortName evidence="13">DRAP deaminase</shortName>
            <ecNumber evidence="13">3.5.4.26</ecNumber>
        </recommendedName>
        <alternativeName>
            <fullName evidence="13">Riboflavin-specific deaminase</fullName>
        </alternativeName>
    </domain>
    <domain>
        <recommendedName>
            <fullName evidence="13">5-amino-6-(5-phosphoribosylamino)uracil reductase</fullName>
            <ecNumber evidence="13">1.1.1.193</ecNumber>
        </recommendedName>
        <alternativeName>
            <fullName evidence="13">HTP reductase</fullName>
        </alternativeName>
    </domain>
</protein>
<feature type="binding site" evidence="15">
    <location>
        <position position="208"/>
    </location>
    <ligand>
        <name>substrate</name>
    </ligand>
</feature>
<comment type="pathway">
    <text evidence="2 13">Cofactor biosynthesis; riboflavin biosynthesis; 5-amino-6-(D-ribitylamino)uracil from GTP: step 2/4.</text>
</comment>
<sequence>MSEMDDIQYMQEALALAAKARGYTSPNPMVGAVVVRNSNIVGRGWHHAPGLPHAEVEAINDAGKNAEGADIYVTLEPCNHYGKTPPCTRKIVEAGIRRVVVATEDPNPFVKGGGIDFLRSMGIPVDVGVCREEAETLIEDFIWYVQNDKKPFVILKCAATLDGRLATSTGDSRWVTSSASRKYVHELRHACEAILVGSGTLKNDNPSLTARLEGVETRDPKRVILDSSLSISPDARVLNQPSNAETIIVTSIDASMQKAKELQAMGATLIRVPCRNNAGETYNRLDLPYLMNELGKIGVMSLLVEGGGRVAGSFLSETLVNKVMFFIAPKILGGDDGIPVCRGKGPLLMKDAFQLKRVDIARFDDDTLVSGYLK</sequence>
<keyword evidence="6 13" id="KW-0686">Riboflavin biosynthesis</keyword>
<feature type="binding site" evidence="16">
    <location>
        <position position="87"/>
    </location>
    <ligand>
        <name>Zn(2+)</name>
        <dbReference type="ChEBI" id="CHEBI:29105"/>
        <note>catalytic</note>
    </ligand>
</feature>
<dbReference type="InterPro" id="IPR016193">
    <property type="entry name" value="Cytidine_deaminase-like"/>
</dbReference>
<evidence type="ECO:0000256" key="15">
    <source>
        <dbReference type="PIRSR" id="PIRSR006769-2"/>
    </source>
</evidence>
<comment type="similarity">
    <text evidence="4 13">In the N-terminal section; belongs to the cytidine and deoxycytidylate deaminase family.</text>
</comment>
<dbReference type="EC" id="3.5.4.26" evidence="13"/>
<dbReference type="PROSITE" id="PS00903">
    <property type="entry name" value="CYT_DCMP_DEAMINASES_1"/>
    <property type="match status" value="1"/>
</dbReference>
<feature type="domain" description="CMP/dCMP-type deaminase" evidence="17">
    <location>
        <begin position="4"/>
        <end position="126"/>
    </location>
</feature>
<evidence type="ECO:0000256" key="10">
    <source>
        <dbReference type="ARBA" id="ARBA00022857"/>
    </source>
</evidence>
<dbReference type="PROSITE" id="PS51747">
    <property type="entry name" value="CYT_DCMP_DEAMINASES_2"/>
    <property type="match status" value="1"/>
</dbReference>
<evidence type="ECO:0000256" key="12">
    <source>
        <dbReference type="ARBA" id="ARBA00023268"/>
    </source>
</evidence>
<feature type="binding site" evidence="15">
    <location>
        <position position="188"/>
    </location>
    <ligand>
        <name>substrate</name>
    </ligand>
</feature>
<feature type="binding site" evidence="15">
    <location>
        <position position="158"/>
    </location>
    <ligand>
        <name>NADP(+)</name>
        <dbReference type="ChEBI" id="CHEBI:58349"/>
    </ligand>
</feature>
<keyword evidence="10 13" id="KW-0521">NADP</keyword>
<dbReference type="GO" id="GO:0009231">
    <property type="term" value="P:riboflavin biosynthetic process"/>
    <property type="evidence" value="ECO:0007669"/>
    <property type="project" value="UniProtKB-UniPathway"/>
</dbReference>
<feature type="binding site" evidence="15">
    <location>
        <position position="227"/>
    </location>
    <ligand>
        <name>NADP(+)</name>
        <dbReference type="ChEBI" id="CHEBI:58349"/>
    </ligand>
</feature>
<keyword evidence="7 13" id="KW-0479">Metal-binding</keyword>
<evidence type="ECO:0000313" key="18">
    <source>
        <dbReference type="EMBL" id="SLM29292.1"/>
    </source>
</evidence>
<evidence type="ECO:0000256" key="7">
    <source>
        <dbReference type="ARBA" id="ARBA00022723"/>
    </source>
</evidence>
<evidence type="ECO:0000256" key="6">
    <source>
        <dbReference type="ARBA" id="ARBA00022619"/>
    </source>
</evidence>
<keyword evidence="9 13" id="KW-0862">Zinc</keyword>
<comment type="catalytic activity">
    <reaction evidence="13">
        <text>2,5-diamino-6-hydroxy-4-(5-phosphoribosylamino)-pyrimidine + H2O + H(+) = 5-amino-6-(5-phospho-D-ribosylamino)uracil + NH4(+)</text>
        <dbReference type="Rhea" id="RHEA:21868"/>
        <dbReference type="ChEBI" id="CHEBI:15377"/>
        <dbReference type="ChEBI" id="CHEBI:15378"/>
        <dbReference type="ChEBI" id="CHEBI:28938"/>
        <dbReference type="ChEBI" id="CHEBI:58453"/>
        <dbReference type="ChEBI" id="CHEBI:58614"/>
        <dbReference type="EC" id="3.5.4.26"/>
    </reaction>
</comment>
<feature type="binding site" evidence="15">
    <location>
        <position position="200"/>
    </location>
    <ligand>
        <name>NADP(+)</name>
        <dbReference type="ChEBI" id="CHEBI:58349"/>
    </ligand>
</feature>
<reference evidence="18 19" key="1">
    <citation type="submission" date="2017-03" db="EMBL/GenBank/DDBJ databases">
        <authorList>
            <person name="Afonso C.L."/>
            <person name="Miller P.J."/>
            <person name="Scott M.A."/>
            <person name="Spackman E."/>
            <person name="Goraichik I."/>
            <person name="Dimitrov K.M."/>
            <person name="Suarez D.L."/>
            <person name="Swayne D.E."/>
        </authorList>
    </citation>
    <scope>NUCLEOTIDE SEQUENCE [LARGE SCALE GENOMIC DNA]</scope>
    <source>
        <strain evidence="18">PRJEB14757</strain>
    </source>
</reference>
<feature type="binding site" evidence="16">
    <location>
        <position position="53"/>
    </location>
    <ligand>
        <name>Zn(2+)</name>
        <dbReference type="ChEBI" id="CHEBI:29105"/>
        <note>catalytic</note>
    </ligand>
</feature>
<dbReference type="CDD" id="cd01284">
    <property type="entry name" value="Riboflavin_deaminase-reductase"/>
    <property type="match status" value="1"/>
</dbReference>
<comment type="function">
    <text evidence="1 13">Converts 2,5-diamino-6-(ribosylamino)-4(3h)-pyrimidinone 5'-phosphate into 5-amino-6-(ribosylamino)-2,4(1h,3h)-pyrimidinedione 5'-phosphate.</text>
</comment>
<comment type="similarity">
    <text evidence="5 13">In the C-terminal section; belongs to the HTP reductase family.</text>
</comment>
<keyword evidence="8 13" id="KW-0378">Hydrolase</keyword>
<dbReference type="NCBIfam" id="TIGR00326">
    <property type="entry name" value="eubact_ribD"/>
    <property type="match status" value="1"/>
</dbReference>
<feature type="binding site" evidence="15">
    <location>
        <position position="172"/>
    </location>
    <ligand>
        <name>substrate</name>
    </ligand>
</feature>
<dbReference type="Gene3D" id="3.40.140.10">
    <property type="entry name" value="Cytidine Deaminase, domain 2"/>
    <property type="match status" value="1"/>
</dbReference>
<dbReference type="Gene3D" id="3.40.430.10">
    <property type="entry name" value="Dihydrofolate Reductase, subunit A"/>
    <property type="match status" value="1"/>
</dbReference>
<dbReference type="AlphaFoldDB" id="A0A1W1HA40"/>
<accession>A0A1W1HA40</accession>
<dbReference type="GO" id="GO:0050661">
    <property type="term" value="F:NADP binding"/>
    <property type="evidence" value="ECO:0007669"/>
    <property type="project" value="InterPro"/>
</dbReference>
<evidence type="ECO:0000256" key="9">
    <source>
        <dbReference type="ARBA" id="ARBA00022833"/>
    </source>
</evidence>
<dbReference type="GO" id="GO:0008835">
    <property type="term" value="F:diaminohydroxyphosphoribosylaminopyrimidine deaminase activity"/>
    <property type="evidence" value="ECO:0007669"/>
    <property type="project" value="UniProtKB-EC"/>
</dbReference>
<dbReference type="InterPro" id="IPR004794">
    <property type="entry name" value="Eubact_RibD"/>
</dbReference>
<dbReference type="InterPro" id="IPR024072">
    <property type="entry name" value="DHFR-like_dom_sf"/>
</dbReference>
<evidence type="ECO:0000256" key="13">
    <source>
        <dbReference type="PIRNR" id="PIRNR006769"/>
    </source>
</evidence>
<dbReference type="FunFam" id="3.40.140.10:FF:000025">
    <property type="entry name" value="Riboflavin biosynthesis protein RibD"/>
    <property type="match status" value="1"/>
</dbReference>
<evidence type="ECO:0000256" key="14">
    <source>
        <dbReference type="PIRSR" id="PIRSR006769-1"/>
    </source>
</evidence>
<comment type="pathway">
    <text evidence="3 13">Cofactor biosynthesis; riboflavin biosynthesis; 5-amino-6-(D-ribitylamino)uracil from GTP: step 3/4.</text>
</comment>
<dbReference type="Proteomes" id="UP000191931">
    <property type="component" value="Unassembled WGS sequence"/>
</dbReference>
<dbReference type="PANTHER" id="PTHR38011">
    <property type="entry name" value="DIHYDROFOLATE REDUCTASE FAMILY PROTEIN (AFU_ORTHOLOGUE AFUA_8G06820)"/>
    <property type="match status" value="1"/>
</dbReference>
<organism evidence="18 19">
    <name type="scientific">Desulfamplus magnetovallimortis</name>
    <dbReference type="NCBI Taxonomy" id="1246637"/>
    <lineage>
        <taxon>Bacteria</taxon>
        <taxon>Pseudomonadati</taxon>
        <taxon>Thermodesulfobacteriota</taxon>
        <taxon>Desulfobacteria</taxon>
        <taxon>Desulfobacterales</taxon>
        <taxon>Desulfobacteraceae</taxon>
        <taxon>Desulfamplus</taxon>
    </lineage>
</organism>
<dbReference type="PIRSF" id="PIRSF006769">
    <property type="entry name" value="RibD"/>
    <property type="match status" value="1"/>
</dbReference>
<feature type="binding site" evidence="15">
    <location>
        <begin position="307"/>
        <end position="313"/>
    </location>
    <ligand>
        <name>NADP(+)</name>
        <dbReference type="ChEBI" id="CHEBI:58349"/>
    </ligand>
</feature>
<comment type="catalytic activity">
    <reaction evidence="13">
        <text>5-amino-6-(5-phospho-D-ribitylamino)uracil + NADP(+) = 5-amino-6-(5-phospho-D-ribosylamino)uracil + NADPH + H(+)</text>
        <dbReference type="Rhea" id="RHEA:17845"/>
        <dbReference type="ChEBI" id="CHEBI:15378"/>
        <dbReference type="ChEBI" id="CHEBI:57783"/>
        <dbReference type="ChEBI" id="CHEBI:58349"/>
        <dbReference type="ChEBI" id="CHEBI:58421"/>
        <dbReference type="ChEBI" id="CHEBI:58453"/>
        <dbReference type="EC" id="1.1.1.193"/>
    </reaction>
</comment>
<dbReference type="GO" id="GO:0008270">
    <property type="term" value="F:zinc ion binding"/>
    <property type="evidence" value="ECO:0007669"/>
    <property type="project" value="InterPro"/>
</dbReference>
<dbReference type="SUPFAM" id="SSF53597">
    <property type="entry name" value="Dihydrofolate reductase-like"/>
    <property type="match status" value="1"/>
</dbReference>
<feature type="binding site" evidence="15">
    <location>
        <position position="174"/>
    </location>
    <ligand>
        <name>NADP(+)</name>
        <dbReference type="ChEBI" id="CHEBI:58349"/>
    </ligand>
</feature>
<dbReference type="SUPFAM" id="SSF53927">
    <property type="entry name" value="Cytidine deaminase-like"/>
    <property type="match status" value="1"/>
</dbReference>
<dbReference type="NCBIfam" id="TIGR00227">
    <property type="entry name" value="ribD_Cterm"/>
    <property type="match status" value="1"/>
</dbReference>
<proteinExistence type="inferred from homology"/>
<name>A0A1W1HA40_9BACT</name>
<dbReference type="Pfam" id="PF00383">
    <property type="entry name" value="dCMP_cyt_deam_1"/>
    <property type="match status" value="1"/>
</dbReference>
<keyword evidence="19" id="KW-1185">Reference proteome</keyword>
<evidence type="ECO:0000256" key="8">
    <source>
        <dbReference type="ARBA" id="ARBA00022801"/>
    </source>
</evidence>
<evidence type="ECO:0000259" key="17">
    <source>
        <dbReference type="PROSITE" id="PS51747"/>
    </source>
</evidence>
<gene>
    <name evidence="18" type="primary">ribD</name>
    <name evidence="18" type="ORF">MTBBW1_1740022</name>
</gene>
<keyword evidence="11 13" id="KW-0560">Oxidoreductase</keyword>
<feature type="binding site" evidence="15">
    <location>
        <position position="211"/>
    </location>
    <ligand>
        <name>substrate</name>
    </ligand>
</feature>
<feature type="binding site" evidence="16">
    <location>
        <position position="78"/>
    </location>
    <ligand>
        <name>Zn(2+)</name>
        <dbReference type="ChEBI" id="CHEBI:29105"/>
        <note>catalytic</note>
    </ligand>
</feature>
<evidence type="ECO:0000313" key="19">
    <source>
        <dbReference type="Proteomes" id="UP000191931"/>
    </source>
</evidence>
<evidence type="ECO:0000256" key="4">
    <source>
        <dbReference type="ARBA" id="ARBA00005259"/>
    </source>
</evidence>
<evidence type="ECO:0000256" key="16">
    <source>
        <dbReference type="PIRSR" id="PIRSR006769-3"/>
    </source>
</evidence>
<feature type="active site" description="Proton donor" evidence="14">
    <location>
        <position position="55"/>
    </location>
</feature>
<dbReference type="PANTHER" id="PTHR38011:SF7">
    <property type="entry name" value="2,5-DIAMINO-6-RIBOSYLAMINO-4(3H)-PYRIMIDINONE 5'-PHOSPHATE REDUCTASE"/>
    <property type="match status" value="1"/>
</dbReference>
<dbReference type="STRING" id="1246637.MTBBW1_1740022"/>
<dbReference type="RefSeq" id="WP_342743944.1">
    <property type="nucleotide sequence ID" value="NZ_LT828552.1"/>
</dbReference>
<dbReference type="InterPro" id="IPR011549">
    <property type="entry name" value="RibD_C"/>
</dbReference>
<dbReference type="GO" id="GO:0008703">
    <property type="term" value="F:5-amino-6-(5-phosphoribosylamino)uracil reductase activity"/>
    <property type="evidence" value="ECO:0007669"/>
    <property type="project" value="UniProtKB-EC"/>
</dbReference>
<dbReference type="InterPro" id="IPR002734">
    <property type="entry name" value="RibDG_C"/>
</dbReference>
<keyword evidence="12" id="KW-0511">Multifunctional enzyme</keyword>
<evidence type="ECO:0000256" key="2">
    <source>
        <dbReference type="ARBA" id="ARBA00004882"/>
    </source>
</evidence>
<dbReference type="EMBL" id="FWEV01000084">
    <property type="protein sequence ID" value="SLM29292.1"/>
    <property type="molecule type" value="Genomic_DNA"/>
</dbReference>
<evidence type="ECO:0000256" key="5">
    <source>
        <dbReference type="ARBA" id="ARBA00007417"/>
    </source>
</evidence>
<evidence type="ECO:0000256" key="11">
    <source>
        <dbReference type="ARBA" id="ARBA00023002"/>
    </source>
</evidence>